<dbReference type="AlphaFoldDB" id="A0A846ZRQ4"/>
<dbReference type="InterPro" id="IPR015943">
    <property type="entry name" value="WD40/YVTN_repeat-like_dom_sf"/>
</dbReference>
<reference evidence="4 5" key="1">
    <citation type="journal article" date="2017" name="Int. J. Syst. Evol. Microbiol.">
        <title>Oleiagrimonas citrea sp. nov., a marine bacterium isolated from tidal flat sediment and emended description of the genus Oleiagrimonas Fang et al. 2015 and Oleiagrimonas soli.</title>
        <authorList>
            <person name="Yang S.H."/>
            <person name="Seo H.S."/>
            <person name="Seong C.N."/>
            <person name="Kwon K.K."/>
        </authorList>
    </citation>
    <scope>NUCLEOTIDE SEQUENCE [LARGE SCALE GENOMIC DNA]</scope>
    <source>
        <strain evidence="4 5">MEBiC09124</strain>
    </source>
</reference>
<dbReference type="Gene3D" id="3.40.50.1820">
    <property type="entry name" value="alpha/beta hydrolase"/>
    <property type="match status" value="1"/>
</dbReference>
<evidence type="ECO:0000256" key="1">
    <source>
        <dbReference type="ARBA" id="ARBA00022801"/>
    </source>
</evidence>
<name>A0A846ZRQ4_9GAMM</name>
<dbReference type="RefSeq" id="WP_168609909.1">
    <property type="nucleotide sequence ID" value="NZ_JAAZQD010000006.1"/>
</dbReference>
<gene>
    <name evidence="4" type="ORF">HF690_14230</name>
</gene>
<dbReference type="Gene3D" id="2.130.10.10">
    <property type="entry name" value="YVTN repeat-like/Quinoprotein amine dehydrogenase"/>
    <property type="match status" value="1"/>
</dbReference>
<dbReference type="SUPFAM" id="SSF82171">
    <property type="entry name" value="DPP6 N-terminal domain-like"/>
    <property type="match status" value="1"/>
</dbReference>
<dbReference type="GO" id="GO:0006508">
    <property type="term" value="P:proteolysis"/>
    <property type="evidence" value="ECO:0007669"/>
    <property type="project" value="InterPro"/>
</dbReference>
<feature type="signal peptide" evidence="2">
    <location>
        <begin position="1"/>
        <end position="19"/>
    </location>
</feature>
<dbReference type="GO" id="GO:0004252">
    <property type="term" value="F:serine-type endopeptidase activity"/>
    <property type="evidence" value="ECO:0007669"/>
    <property type="project" value="TreeGrafter"/>
</dbReference>
<evidence type="ECO:0000256" key="2">
    <source>
        <dbReference type="SAM" id="SignalP"/>
    </source>
</evidence>
<dbReference type="InterPro" id="IPR029058">
    <property type="entry name" value="AB_hydrolase_fold"/>
</dbReference>
<sequence length="629" mass="70149">MIASCIAMLAMNAAALAHAPPTVAQLFQRNRYERVEVSPDGSKLAIAYRVDDGTRVTVIDRATRKPITQVDPGSRGEVGELTWLGNERLLLSANRRLAGYNVSIVEPRLYLVDLHKKHPRILADDFLGTIDGDDRHVLVSSCGNFPGGNCVRRINLLDDDEKSELLATAPKHTYLFSIDHAGTVRFALGWDKNARSRLYLRQGKGKWKLVNDSDVSHVDVIPLGIARDNRSAVLDTEQVTGTDVLERYDFATGKRTPLLHDPDSDPLTVIRSFDGRGMIGAWYGPGRPRARYFTTGVDAKWHQALNKSFPDGRVIVESASDNGNIVVVRVVSDRNPGRFYLLDRATHKLDHLFDARPDLDSKQLLPTRPFTMQARDGLTLHGFVTLPRGVSGHAPMVVIVHGGPYLIRDDWTFDPETQLLATHGYAVLHVNFRGSGGSGLDFVERGYRQWGKAMQNDVTDATRWAIKQGLADPDRICIYGASYGGYAALMGAALQPQLYRCAIGYAGVYDLARLYRWGDIHRSDYGMHYLHTVLGLDKRELAAHSPAELADRIKVPVLLAHGAMDGRVPLKYAREMRHAMRHAGHPVEYLEYSWEGHGLSRRDDIKDFYTHMLDFLHAHLAAPEKANSS</sequence>
<dbReference type="Pfam" id="PF00326">
    <property type="entry name" value="Peptidase_S9"/>
    <property type="match status" value="1"/>
</dbReference>
<keyword evidence="5" id="KW-1185">Reference proteome</keyword>
<dbReference type="PANTHER" id="PTHR42776">
    <property type="entry name" value="SERINE PEPTIDASE S9 FAMILY MEMBER"/>
    <property type="match status" value="1"/>
</dbReference>
<dbReference type="EMBL" id="JAAZQD010000006">
    <property type="protein sequence ID" value="NKZ40113.1"/>
    <property type="molecule type" value="Genomic_DNA"/>
</dbReference>
<keyword evidence="2" id="KW-0732">Signal</keyword>
<dbReference type="SUPFAM" id="SSF53474">
    <property type="entry name" value="alpha/beta-Hydrolases"/>
    <property type="match status" value="1"/>
</dbReference>
<evidence type="ECO:0000259" key="3">
    <source>
        <dbReference type="Pfam" id="PF00326"/>
    </source>
</evidence>
<feature type="domain" description="Peptidase S9 prolyl oligopeptidase catalytic" evidence="3">
    <location>
        <begin position="411"/>
        <end position="621"/>
    </location>
</feature>
<keyword evidence="1" id="KW-0378">Hydrolase</keyword>
<dbReference type="PANTHER" id="PTHR42776:SF27">
    <property type="entry name" value="DIPEPTIDYL PEPTIDASE FAMILY MEMBER 6"/>
    <property type="match status" value="1"/>
</dbReference>
<comment type="caution">
    <text evidence="4">The sequence shown here is derived from an EMBL/GenBank/DDBJ whole genome shotgun (WGS) entry which is preliminary data.</text>
</comment>
<dbReference type="InterPro" id="IPR001375">
    <property type="entry name" value="Peptidase_S9_cat"/>
</dbReference>
<evidence type="ECO:0000313" key="4">
    <source>
        <dbReference type="EMBL" id="NKZ40113.1"/>
    </source>
</evidence>
<feature type="chain" id="PRO_5032703452" evidence="2">
    <location>
        <begin position="20"/>
        <end position="629"/>
    </location>
</feature>
<protein>
    <submittedName>
        <fullName evidence="4">S9 family peptidase</fullName>
    </submittedName>
</protein>
<dbReference type="Proteomes" id="UP000541636">
    <property type="component" value="Unassembled WGS sequence"/>
</dbReference>
<accession>A0A846ZRQ4</accession>
<organism evidence="4 5">
    <name type="scientific">Oleiagrimonas citrea</name>
    <dbReference type="NCBI Taxonomy" id="1665687"/>
    <lineage>
        <taxon>Bacteria</taxon>
        <taxon>Pseudomonadati</taxon>
        <taxon>Pseudomonadota</taxon>
        <taxon>Gammaproteobacteria</taxon>
        <taxon>Lysobacterales</taxon>
        <taxon>Rhodanobacteraceae</taxon>
        <taxon>Oleiagrimonas</taxon>
    </lineage>
</organism>
<proteinExistence type="predicted"/>
<evidence type="ECO:0000313" key="5">
    <source>
        <dbReference type="Proteomes" id="UP000541636"/>
    </source>
</evidence>